<evidence type="ECO:0000256" key="13">
    <source>
        <dbReference type="ARBA" id="ARBA00023180"/>
    </source>
</evidence>
<dbReference type="Proteomes" id="UP000694621">
    <property type="component" value="Unplaced"/>
</dbReference>
<keyword evidence="16" id="KW-0175">Coiled coil</keyword>
<proteinExistence type="predicted"/>
<evidence type="ECO:0000256" key="5">
    <source>
        <dbReference type="ARBA" id="ARBA00022673"/>
    </source>
</evidence>
<evidence type="ECO:0000256" key="11">
    <source>
        <dbReference type="ARBA" id="ARBA00023065"/>
    </source>
</evidence>
<evidence type="ECO:0000256" key="9">
    <source>
        <dbReference type="ARBA" id="ARBA00022989"/>
    </source>
</evidence>
<feature type="transmembrane region" description="Helical" evidence="17">
    <location>
        <begin position="468"/>
        <end position="489"/>
    </location>
</feature>
<keyword evidence="3" id="KW-1003">Cell membrane</keyword>
<feature type="coiled-coil region" evidence="16">
    <location>
        <begin position="785"/>
        <end position="816"/>
    </location>
</feature>
<keyword evidence="13" id="KW-0325">Glycoprotein</keyword>
<protein>
    <submittedName>
        <fullName evidence="19">Transient receptor potential cation channel, subfamily C, member 7a</fullName>
    </submittedName>
</protein>
<keyword evidence="9 17" id="KW-1133">Transmembrane helix</keyword>
<keyword evidence="4" id="KW-0109">Calcium transport</keyword>
<keyword evidence="2" id="KW-0813">Transport</keyword>
<evidence type="ECO:0000256" key="1">
    <source>
        <dbReference type="ARBA" id="ARBA00004651"/>
    </source>
</evidence>
<dbReference type="InterPro" id="IPR013555">
    <property type="entry name" value="TRP_dom"/>
</dbReference>
<dbReference type="PRINTS" id="PR01097">
    <property type="entry name" value="TRNSRECEPTRP"/>
</dbReference>
<keyword evidence="7" id="KW-0677">Repeat</keyword>
<comment type="subcellular location">
    <subcellularLocation>
        <location evidence="1">Cell membrane</location>
        <topology evidence="1">Multi-pass membrane protein</topology>
    </subcellularLocation>
</comment>
<dbReference type="InterPro" id="IPR036770">
    <property type="entry name" value="Ankyrin_rpt-contain_sf"/>
</dbReference>
<dbReference type="FunFam" id="1.25.40.20:FF:000157">
    <property type="entry name" value="short transient receptor potential channel 6 isoform X1"/>
    <property type="match status" value="1"/>
</dbReference>
<keyword evidence="14" id="KW-0407">Ion channel</keyword>
<dbReference type="SMART" id="SM01420">
    <property type="entry name" value="TRP_2"/>
    <property type="match status" value="1"/>
</dbReference>
<evidence type="ECO:0000256" key="15">
    <source>
        <dbReference type="ARBA" id="ARBA00036634"/>
    </source>
</evidence>
<evidence type="ECO:0000256" key="8">
    <source>
        <dbReference type="ARBA" id="ARBA00022837"/>
    </source>
</evidence>
<dbReference type="NCBIfam" id="TIGR00870">
    <property type="entry name" value="trp"/>
    <property type="match status" value="1"/>
</dbReference>
<evidence type="ECO:0000313" key="20">
    <source>
        <dbReference type="Proteomes" id="UP000694621"/>
    </source>
</evidence>
<evidence type="ECO:0000256" key="2">
    <source>
        <dbReference type="ARBA" id="ARBA00022448"/>
    </source>
</evidence>
<evidence type="ECO:0000256" key="4">
    <source>
        <dbReference type="ARBA" id="ARBA00022568"/>
    </source>
</evidence>
<name>A0A8B9JSV8_ASTMX</name>
<dbReference type="GO" id="GO:0070679">
    <property type="term" value="F:inositol 1,4,5 trisphosphate binding"/>
    <property type="evidence" value="ECO:0007669"/>
    <property type="project" value="TreeGrafter"/>
</dbReference>
<evidence type="ECO:0000256" key="14">
    <source>
        <dbReference type="ARBA" id="ARBA00023303"/>
    </source>
</evidence>
<dbReference type="Pfam" id="PF08344">
    <property type="entry name" value="TRP_2"/>
    <property type="match status" value="1"/>
</dbReference>
<evidence type="ECO:0000256" key="12">
    <source>
        <dbReference type="ARBA" id="ARBA00023136"/>
    </source>
</evidence>
<dbReference type="InterPro" id="IPR002110">
    <property type="entry name" value="Ankyrin_rpt"/>
</dbReference>
<organism evidence="19 20">
    <name type="scientific">Astyanax mexicanus</name>
    <name type="common">Blind cave fish</name>
    <name type="synonym">Astyanax fasciatus mexicanus</name>
    <dbReference type="NCBI Taxonomy" id="7994"/>
    <lineage>
        <taxon>Eukaryota</taxon>
        <taxon>Metazoa</taxon>
        <taxon>Chordata</taxon>
        <taxon>Craniata</taxon>
        <taxon>Vertebrata</taxon>
        <taxon>Euteleostomi</taxon>
        <taxon>Actinopterygii</taxon>
        <taxon>Neopterygii</taxon>
        <taxon>Teleostei</taxon>
        <taxon>Ostariophysi</taxon>
        <taxon>Characiformes</taxon>
        <taxon>Characoidei</taxon>
        <taxon>Acestrorhamphidae</taxon>
        <taxon>Acestrorhamphinae</taxon>
        <taxon>Astyanax</taxon>
    </lineage>
</organism>
<dbReference type="FunFam" id="1.10.287.70:FF:000041">
    <property type="entry name" value="Transient receptor potential cation channel subfamily C member 7"/>
    <property type="match status" value="1"/>
</dbReference>
<evidence type="ECO:0000256" key="17">
    <source>
        <dbReference type="SAM" id="Phobius"/>
    </source>
</evidence>
<feature type="domain" description="Transient receptor ion channel" evidence="18">
    <location>
        <begin position="193"/>
        <end position="255"/>
    </location>
</feature>
<sequence>MLRIAFEAMQRRHTTLREKGRRGPAYMFSERGTSLTAEEERFLDAAEYGNIPVVRKMLEESKTLNVNCMDYMGQNALQLAVGNEHLEVTELLLKTEGLARIGDALLLAISKGYVRIVEAILAHPAFEGGLRFAHSPLEQEPREDDFYAYDEDGTRFSQDVTPVILAAHCQEYEIVHILLLKGARIEKPHDHFCKCSECMESQKQDSFSHSRSRMNAYKGLASAAYLSLSSEDPVLTALELSNELSQLANIETEFKNDYRKLSMQCKDFVVGVLDLCRNTEEVEAILNGDVDHNTPSEHNRPCLSRVKLAIKYEVKKFVAHPNCQQQLLTLWYENLSGLRQQPIGVKCLTVLGVMVGLPFLAIAYWIMPYSKVGQVLRSPFMKFVAHAVSFTTFLGLLVLNASDRFLGVKNLPNETITDHPRQVFRVKTTQFSWTEMLIMKWVLGMIWSECKEIWEDGPREYIMHLWNILDFGMLSIFIASYTARLMAFLRASNAQLYVDLYVTTSDLSNATLPEEVAYFTYARNRWLPSDPQLISEGLYSIAVVLSFSRIAYILPANESFGPLQISLGRTVKDIFKFMVIFIMVFLAFMIGMFNLYSYYLGAKYNPAFTTVEESFKTLFWSIFGLSEVISVVLKYDHKFIENIGYVLYGVYNVTMVIVLLNMLIAMINHSYQEIEEDADVEWKFARAKLWLSYFDEGRTLPPPFNLVPSPKSFYYMALRTRACLVRLCKARGRRHGSQRDMDIPGSRTKVRIWRTSVSSLHTNKMCVCVCVVCVCVCVRASSGELKEIKQDISSLRYELLEEKSQATEELADLIQQLGDRLSKSTKKNKNED</sequence>
<comment type="catalytic activity">
    <reaction evidence="15">
        <text>Ca(2+)(in) = Ca(2+)(out)</text>
        <dbReference type="Rhea" id="RHEA:29671"/>
        <dbReference type="ChEBI" id="CHEBI:29108"/>
    </reaction>
</comment>
<feature type="transmembrane region" description="Helical" evidence="17">
    <location>
        <begin position="347"/>
        <end position="367"/>
    </location>
</feature>
<keyword evidence="6 17" id="KW-0812">Transmembrane</keyword>
<evidence type="ECO:0000313" key="19">
    <source>
        <dbReference type="Ensembl" id="ENSAMXP00005026208.1"/>
    </source>
</evidence>
<keyword evidence="8" id="KW-0106">Calcium</keyword>
<reference evidence="19" key="1">
    <citation type="submission" date="2025-08" db="UniProtKB">
        <authorList>
            <consortium name="Ensembl"/>
        </authorList>
    </citation>
    <scope>IDENTIFICATION</scope>
</reference>
<feature type="transmembrane region" description="Helical" evidence="17">
    <location>
        <begin position="645"/>
        <end position="667"/>
    </location>
</feature>
<dbReference type="GO" id="GO:0005886">
    <property type="term" value="C:plasma membrane"/>
    <property type="evidence" value="ECO:0007669"/>
    <property type="project" value="UniProtKB-SubCell"/>
</dbReference>
<keyword evidence="10" id="KW-0040">ANK repeat</keyword>
<dbReference type="PANTHER" id="PTHR10117">
    <property type="entry name" value="TRANSIENT RECEPTOR POTENTIAL CHANNEL"/>
    <property type="match status" value="1"/>
</dbReference>
<dbReference type="GO" id="GO:0051480">
    <property type="term" value="P:regulation of cytosolic calcium ion concentration"/>
    <property type="evidence" value="ECO:0007669"/>
    <property type="project" value="TreeGrafter"/>
</dbReference>
<keyword evidence="5" id="KW-0107">Calcium channel</keyword>
<dbReference type="Pfam" id="PF12796">
    <property type="entry name" value="Ank_2"/>
    <property type="match status" value="1"/>
</dbReference>
<dbReference type="PANTHER" id="PTHR10117:SF9">
    <property type="entry name" value="SHORT TRANSIENT RECEPTOR POTENTIAL CHANNEL 7"/>
    <property type="match status" value="1"/>
</dbReference>
<evidence type="ECO:0000256" key="16">
    <source>
        <dbReference type="SAM" id="Coils"/>
    </source>
</evidence>
<dbReference type="InterPro" id="IPR002153">
    <property type="entry name" value="TRPC_channel"/>
</dbReference>
<dbReference type="GO" id="GO:0015279">
    <property type="term" value="F:store-operated calcium channel activity"/>
    <property type="evidence" value="ECO:0007669"/>
    <property type="project" value="TreeGrafter"/>
</dbReference>
<dbReference type="InterPro" id="IPR005821">
    <property type="entry name" value="Ion_trans_dom"/>
</dbReference>
<feature type="transmembrane region" description="Helical" evidence="17">
    <location>
        <begin position="574"/>
        <end position="597"/>
    </location>
</feature>
<dbReference type="GO" id="GO:0007338">
    <property type="term" value="P:single fertilization"/>
    <property type="evidence" value="ECO:0007669"/>
    <property type="project" value="TreeGrafter"/>
</dbReference>
<keyword evidence="11" id="KW-0406">Ion transport</keyword>
<dbReference type="Gene3D" id="1.25.40.20">
    <property type="entry name" value="Ankyrin repeat-containing domain"/>
    <property type="match status" value="1"/>
</dbReference>
<evidence type="ECO:0000256" key="6">
    <source>
        <dbReference type="ARBA" id="ARBA00022692"/>
    </source>
</evidence>
<dbReference type="Pfam" id="PF00520">
    <property type="entry name" value="Ion_trans"/>
    <property type="match status" value="1"/>
</dbReference>
<accession>A0A8B9JSV8</accession>
<evidence type="ECO:0000259" key="18">
    <source>
        <dbReference type="SMART" id="SM01420"/>
    </source>
</evidence>
<feature type="transmembrane region" description="Helical" evidence="17">
    <location>
        <begin position="379"/>
        <end position="399"/>
    </location>
</feature>
<dbReference type="Ensembl" id="ENSAMXT00005028863.1">
    <property type="protein sequence ID" value="ENSAMXP00005026208.1"/>
    <property type="gene ID" value="ENSAMXG00005013132.1"/>
</dbReference>
<dbReference type="Gene3D" id="1.10.287.70">
    <property type="match status" value="1"/>
</dbReference>
<dbReference type="SMART" id="SM00248">
    <property type="entry name" value="ANK"/>
    <property type="match status" value="3"/>
</dbReference>
<evidence type="ECO:0000256" key="7">
    <source>
        <dbReference type="ARBA" id="ARBA00022737"/>
    </source>
</evidence>
<evidence type="ECO:0000256" key="10">
    <source>
        <dbReference type="ARBA" id="ARBA00023043"/>
    </source>
</evidence>
<evidence type="ECO:0000256" key="3">
    <source>
        <dbReference type="ARBA" id="ARBA00022475"/>
    </source>
</evidence>
<dbReference type="GO" id="GO:0034703">
    <property type="term" value="C:cation channel complex"/>
    <property type="evidence" value="ECO:0007669"/>
    <property type="project" value="TreeGrafter"/>
</dbReference>
<dbReference type="AlphaFoldDB" id="A0A8B9JSV8"/>
<keyword evidence="12 17" id="KW-0472">Membrane</keyword>
<dbReference type="SUPFAM" id="SSF48403">
    <property type="entry name" value="Ankyrin repeat"/>
    <property type="match status" value="1"/>
</dbReference>